<evidence type="ECO:0000256" key="8">
    <source>
        <dbReference type="ARBA" id="ARBA00022741"/>
    </source>
</evidence>
<keyword evidence="4" id="KW-0548">Nucleotidyltransferase</keyword>
<dbReference type="GO" id="GO:0042025">
    <property type="term" value="C:host cell nucleus"/>
    <property type="evidence" value="ECO:0007669"/>
    <property type="project" value="UniProtKB-SubCell"/>
</dbReference>
<dbReference type="InterPro" id="IPR049912">
    <property type="entry name" value="CRESS_DNA_REP"/>
</dbReference>
<feature type="domain" description="CRESS-DNA virus Rep endonuclease" evidence="14">
    <location>
        <begin position="49"/>
        <end position="151"/>
    </location>
</feature>
<keyword evidence="10" id="KW-0378">Hydrolase</keyword>
<dbReference type="PROSITE" id="PS52020">
    <property type="entry name" value="CRESS_DNA_REP"/>
    <property type="match status" value="1"/>
</dbReference>
<evidence type="ECO:0000256" key="7">
    <source>
        <dbReference type="ARBA" id="ARBA00022723"/>
    </source>
</evidence>
<evidence type="ECO:0000256" key="13">
    <source>
        <dbReference type="SAM" id="MobiDB-lite"/>
    </source>
</evidence>
<evidence type="ECO:0000256" key="1">
    <source>
        <dbReference type="ARBA" id="ARBA00004147"/>
    </source>
</evidence>
<evidence type="ECO:0000256" key="3">
    <source>
        <dbReference type="ARBA" id="ARBA00022679"/>
    </source>
</evidence>
<organism evidence="15">
    <name type="scientific">Genomoviridae sp</name>
    <dbReference type="NCBI Taxonomy" id="2202565"/>
    <lineage>
        <taxon>Viruses</taxon>
        <taxon>Monodnaviria</taxon>
        <taxon>Shotokuvirae</taxon>
        <taxon>Cressdnaviricota</taxon>
        <taxon>Repensiviricetes</taxon>
        <taxon>Geplafuvirales</taxon>
        <taxon>Genomoviridae</taxon>
    </lineage>
</organism>
<evidence type="ECO:0000256" key="10">
    <source>
        <dbReference type="ARBA" id="ARBA00022801"/>
    </source>
</evidence>
<evidence type="ECO:0000256" key="6">
    <source>
        <dbReference type="ARBA" id="ARBA00022722"/>
    </source>
</evidence>
<evidence type="ECO:0000256" key="9">
    <source>
        <dbReference type="ARBA" id="ARBA00022759"/>
    </source>
</evidence>
<dbReference type="PRINTS" id="PR00228">
    <property type="entry name" value="GEMCOATCLVL1"/>
</dbReference>
<evidence type="ECO:0000256" key="2">
    <source>
        <dbReference type="ARBA" id="ARBA00022562"/>
    </source>
</evidence>
<name>A0A858NG60_9VIRU</name>
<proteinExistence type="predicted"/>
<keyword evidence="7" id="KW-0479">Metal-binding</keyword>
<sequence length="367" mass="41283">MSLFVSRAQSPEYPWSPTPNASPDLVEDSISLGVEDTPRATPQPVQRFRFRNRYCILTYSQTDGGFDPKGIVDNIHADGGLCVIGRERHADGGTHFHAFVDYVRIRDWTGSSRWDVGGHHPNCNPVSRTPHRAFSYAIKDGDVVHDDFDESTRPKGPIGDRRRGNGASKRNFAEITDAVDKEDFFAKMQKLDPRALVCAFGNVTKFADWKFPDPRRPHEQPSGVCISILAPTLVRGFGERLGKPGRPRSLVLWGPTRMGKTLWARSIGDHAYFHSLFNMDNIAKEVEYAVFDDIQGGFQFVNYKAWIGAQGHFTVTGKYKRHVEVDWGKPVIWLMNTDPRLAPGVDVDWLEGNADILYIGEPLAWIS</sequence>
<keyword evidence="8" id="KW-0547">Nucleotide-binding</keyword>
<dbReference type="GO" id="GO:0004519">
    <property type="term" value="F:endonuclease activity"/>
    <property type="evidence" value="ECO:0007669"/>
    <property type="project" value="UniProtKB-KW"/>
</dbReference>
<protein>
    <submittedName>
        <fullName evidence="15">Replication-associated protein</fullName>
    </submittedName>
</protein>
<dbReference type="InterPro" id="IPR001301">
    <property type="entry name" value="Gemini_AL1_CLV"/>
</dbReference>
<feature type="compositionally biased region" description="Basic and acidic residues" evidence="13">
    <location>
        <begin position="146"/>
        <end position="163"/>
    </location>
</feature>
<keyword evidence="12" id="KW-0238">DNA-binding</keyword>
<dbReference type="SUPFAM" id="SSF55464">
    <property type="entry name" value="Origin of replication-binding domain, RBD-like"/>
    <property type="match status" value="1"/>
</dbReference>
<keyword evidence="2" id="KW-1048">Host nucleus</keyword>
<keyword evidence="6" id="KW-0540">Nuclease</keyword>
<keyword evidence="11" id="KW-0190">Covalent protein-DNA linkage</keyword>
<dbReference type="GO" id="GO:0016779">
    <property type="term" value="F:nucleotidyltransferase activity"/>
    <property type="evidence" value="ECO:0007669"/>
    <property type="project" value="UniProtKB-KW"/>
</dbReference>
<dbReference type="Gene3D" id="3.40.1310.20">
    <property type="match status" value="1"/>
</dbReference>
<dbReference type="GO" id="GO:0006260">
    <property type="term" value="P:DNA replication"/>
    <property type="evidence" value="ECO:0007669"/>
    <property type="project" value="UniProtKB-KW"/>
</dbReference>
<comment type="subcellular location">
    <subcellularLocation>
        <location evidence="1">Host nucleus</location>
    </subcellularLocation>
</comment>
<accession>A0A858NG60</accession>
<dbReference type="GO" id="GO:0016787">
    <property type="term" value="F:hydrolase activity"/>
    <property type="evidence" value="ECO:0007669"/>
    <property type="project" value="UniProtKB-KW"/>
</dbReference>
<keyword evidence="5" id="KW-0235">DNA replication</keyword>
<evidence type="ECO:0000256" key="4">
    <source>
        <dbReference type="ARBA" id="ARBA00022695"/>
    </source>
</evidence>
<evidence type="ECO:0000256" key="5">
    <source>
        <dbReference type="ARBA" id="ARBA00022705"/>
    </source>
</evidence>
<evidence type="ECO:0000259" key="14">
    <source>
        <dbReference type="PROSITE" id="PS52020"/>
    </source>
</evidence>
<feature type="region of interest" description="Disordered" evidence="13">
    <location>
        <begin position="146"/>
        <end position="169"/>
    </location>
</feature>
<evidence type="ECO:0000256" key="12">
    <source>
        <dbReference type="ARBA" id="ARBA00023125"/>
    </source>
</evidence>
<evidence type="ECO:0000256" key="11">
    <source>
        <dbReference type="ARBA" id="ARBA00023124"/>
    </source>
</evidence>
<dbReference type="GO" id="GO:0005198">
    <property type="term" value="F:structural molecule activity"/>
    <property type="evidence" value="ECO:0007669"/>
    <property type="project" value="InterPro"/>
</dbReference>
<reference evidence="15" key="1">
    <citation type="submission" date="2020-04" db="EMBL/GenBank/DDBJ databases">
        <title>Genomes of microviruses in a sewage oxidation pond.</title>
        <authorList>
            <person name="Schreck J."/>
            <person name="Kraberger S."/>
            <person name="Scotch M."/>
            <person name="Halden R.U."/>
            <person name="Varsani A."/>
        </authorList>
    </citation>
    <scope>NUCLEOTIDE SEQUENCE</scope>
    <source>
        <strain evidence="15">6434_301</strain>
    </source>
</reference>
<keyword evidence="9" id="KW-0255">Endonuclease</keyword>
<dbReference type="GO" id="GO:0003677">
    <property type="term" value="F:DNA binding"/>
    <property type="evidence" value="ECO:0007669"/>
    <property type="project" value="UniProtKB-KW"/>
</dbReference>
<dbReference type="GO" id="GO:0000166">
    <property type="term" value="F:nucleotide binding"/>
    <property type="evidence" value="ECO:0007669"/>
    <property type="project" value="UniProtKB-KW"/>
</dbReference>
<dbReference type="EMBL" id="MT309875">
    <property type="protein sequence ID" value="QJB18666.1"/>
    <property type="molecule type" value="Genomic_DNA"/>
</dbReference>
<dbReference type="GO" id="GO:0046872">
    <property type="term" value="F:metal ion binding"/>
    <property type="evidence" value="ECO:0007669"/>
    <property type="project" value="UniProtKB-KW"/>
</dbReference>
<keyword evidence="3" id="KW-0808">Transferase</keyword>
<evidence type="ECO:0000313" key="15">
    <source>
        <dbReference type="EMBL" id="QJB18666.1"/>
    </source>
</evidence>
<feature type="region of interest" description="Disordered" evidence="13">
    <location>
        <begin position="1"/>
        <end position="24"/>
    </location>
</feature>